<proteinExistence type="predicted"/>
<gene>
    <name evidence="2" type="ORF">SAMN05421877_11927</name>
</gene>
<name>A0A1H6CRQ3_9SPHI</name>
<dbReference type="Pfam" id="PF24043">
    <property type="entry name" value="DUF7352"/>
    <property type="match status" value="1"/>
</dbReference>
<dbReference type="OrthoDB" id="797874at2"/>
<keyword evidence="3" id="KW-1185">Reference proteome</keyword>
<protein>
    <recommendedName>
        <fullName evidence="1">DUF7352 domain-containing protein</fullName>
    </recommendedName>
</protein>
<dbReference type="EMBL" id="FNUT01000019">
    <property type="protein sequence ID" value="SEG75568.1"/>
    <property type="molecule type" value="Genomic_DNA"/>
</dbReference>
<feature type="domain" description="DUF7352" evidence="1">
    <location>
        <begin position="1"/>
        <end position="90"/>
    </location>
</feature>
<dbReference type="AlphaFoldDB" id="A0A1H6CRQ3"/>
<organism evidence="2 3">
    <name type="scientific">Sphingobacterium lactis</name>
    <dbReference type="NCBI Taxonomy" id="797291"/>
    <lineage>
        <taxon>Bacteria</taxon>
        <taxon>Pseudomonadati</taxon>
        <taxon>Bacteroidota</taxon>
        <taxon>Sphingobacteriia</taxon>
        <taxon>Sphingobacteriales</taxon>
        <taxon>Sphingobacteriaceae</taxon>
        <taxon>Sphingobacterium</taxon>
    </lineage>
</organism>
<reference evidence="3" key="1">
    <citation type="submission" date="2016-10" db="EMBL/GenBank/DDBJ databases">
        <authorList>
            <person name="Varghese N."/>
            <person name="Submissions S."/>
        </authorList>
    </citation>
    <scope>NUCLEOTIDE SEQUENCE [LARGE SCALE GENOMIC DNA]</scope>
    <source>
        <strain evidence="3">DSM 22361</strain>
    </source>
</reference>
<accession>A0A1H6CRQ3</accession>
<sequence length="92" mass="10481">MKAIHKFILPMKEESTIEMPYGAKIIKGENQEGFVAIWAIVELDAPNVERNFRLYKTGQKFDCGDVSKLEFIGRADIHVGMDLGMHIFELLP</sequence>
<dbReference type="InterPro" id="IPR055776">
    <property type="entry name" value="DUF7352"/>
</dbReference>
<evidence type="ECO:0000313" key="2">
    <source>
        <dbReference type="EMBL" id="SEG75568.1"/>
    </source>
</evidence>
<evidence type="ECO:0000313" key="3">
    <source>
        <dbReference type="Proteomes" id="UP000236731"/>
    </source>
</evidence>
<dbReference type="Proteomes" id="UP000236731">
    <property type="component" value="Unassembled WGS sequence"/>
</dbReference>
<dbReference type="RefSeq" id="WP_103907991.1">
    <property type="nucleotide sequence ID" value="NZ_CP049246.1"/>
</dbReference>
<evidence type="ECO:0000259" key="1">
    <source>
        <dbReference type="Pfam" id="PF24043"/>
    </source>
</evidence>